<dbReference type="PROSITE" id="PS00218">
    <property type="entry name" value="AMINO_ACID_PERMEASE_1"/>
    <property type="match status" value="1"/>
</dbReference>
<dbReference type="Pfam" id="PF00324">
    <property type="entry name" value="AA_permease"/>
    <property type="match status" value="1"/>
</dbReference>
<keyword evidence="6 12" id="KW-0812">Transmembrane</keyword>
<dbReference type="HOGENOM" id="CLU_007946_12_0_1"/>
<keyword evidence="8" id="KW-0029">Amino-acid transport</keyword>
<gene>
    <name evidence="14" type="ORF">AGOS_AER405C</name>
</gene>
<feature type="transmembrane region" description="Helical" evidence="12">
    <location>
        <begin position="360"/>
        <end position="380"/>
    </location>
</feature>
<feature type="compositionally biased region" description="Polar residues" evidence="11">
    <location>
        <begin position="12"/>
        <end position="22"/>
    </location>
</feature>
<name>Q755W3_EREGS</name>
<dbReference type="GO" id="GO:0016020">
    <property type="term" value="C:membrane"/>
    <property type="evidence" value="ECO:0000318"/>
    <property type="project" value="GO_Central"/>
</dbReference>
<keyword evidence="5" id="KW-0597">Phosphoprotein</keyword>
<dbReference type="RefSeq" id="NP_985260.2">
    <property type="nucleotide sequence ID" value="NM_210614.2"/>
</dbReference>
<dbReference type="GeneID" id="4621476"/>
<reference evidence="15" key="2">
    <citation type="journal article" date="2013" name="G3 (Bethesda)">
        <title>Genomes of Ashbya fungi isolated from insects reveal four mating-type loci, numerous translocations, lack of transposons, and distinct gene duplications.</title>
        <authorList>
            <person name="Dietrich F.S."/>
            <person name="Voegeli S."/>
            <person name="Kuo S."/>
            <person name="Philippsen P."/>
        </authorList>
    </citation>
    <scope>GENOME REANNOTATION</scope>
    <source>
        <strain evidence="15">ATCC 10895 / CBS 109.51 / FGSC 9923 / NRRL Y-1056</strain>
    </source>
</reference>
<evidence type="ECO:0000256" key="11">
    <source>
        <dbReference type="SAM" id="MobiDB-lite"/>
    </source>
</evidence>
<accession>Q755W3</accession>
<evidence type="ECO:0000256" key="7">
    <source>
        <dbReference type="ARBA" id="ARBA00022824"/>
    </source>
</evidence>
<dbReference type="FunFam" id="1.20.1740.10:FF:000060">
    <property type="entry name" value="S-methylmethionine permease"/>
    <property type="match status" value="1"/>
</dbReference>
<feature type="transmembrane region" description="Helical" evidence="12">
    <location>
        <begin position="407"/>
        <end position="425"/>
    </location>
</feature>
<dbReference type="FunCoup" id="Q755W3">
    <property type="interactions" value="214"/>
</dbReference>
<dbReference type="GO" id="GO:0005886">
    <property type="term" value="C:plasma membrane"/>
    <property type="evidence" value="ECO:0007669"/>
    <property type="project" value="UniProtKB-ARBA"/>
</dbReference>
<feature type="transmembrane region" description="Helical" evidence="12">
    <location>
        <begin position="480"/>
        <end position="501"/>
    </location>
</feature>
<dbReference type="KEGG" id="ago:AGOS_AER405C"/>
<dbReference type="GO" id="GO:0015171">
    <property type="term" value="F:amino acid transmembrane transporter activity"/>
    <property type="evidence" value="ECO:0000318"/>
    <property type="project" value="GO_Central"/>
</dbReference>
<feature type="compositionally biased region" description="Basic and acidic residues" evidence="11">
    <location>
        <begin position="1"/>
        <end position="11"/>
    </location>
</feature>
<feature type="transmembrane region" description="Helical" evidence="12">
    <location>
        <begin position="84"/>
        <end position="105"/>
    </location>
</feature>
<dbReference type="PANTHER" id="PTHR43341">
    <property type="entry name" value="AMINO ACID PERMEASE"/>
    <property type="match status" value="1"/>
</dbReference>
<dbReference type="Gene3D" id="1.20.1740.10">
    <property type="entry name" value="Amino acid/polyamine transporter I"/>
    <property type="match status" value="1"/>
</dbReference>
<evidence type="ECO:0000259" key="13">
    <source>
        <dbReference type="Pfam" id="PF00324"/>
    </source>
</evidence>
<feature type="transmembrane region" description="Helical" evidence="12">
    <location>
        <begin position="264"/>
        <end position="288"/>
    </location>
</feature>
<organism evidence="14 15">
    <name type="scientific">Eremothecium gossypii (strain ATCC 10895 / CBS 109.51 / FGSC 9923 / NRRL Y-1056)</name>
    <name type="common">Yeast</name>
    <name type="synonym">Ashbya gossypii</name>
    <dbReference type="NCBI Taxonomy" id="284811"/>
    <lineage>
        <taxon>Eukaryota</taxon>
        <taxon>Fungi</taxon>
        <taxon>Dikarya</taxon>
        <taxon>Ascomycota</taxon>
        <taxon>Saccharomycotina</taxon>
        <taxon>Saccharomycetes</taxon>
        <taxon>Saccharomycetales</taxon>
        <taxon>Saccharomycetaceae</taxon>
        <taxon>Eremothecium</taxon>
    </lineage>
</organism>
<keyword evidence="7" id="KW-0256">Endoplasmic reticulum</keyword>
<dbReference type="EMBL" id="AE016818">
    <property type="protein sequence ID" value="AAS53084.2"/>
    <property type="molecule type" value="Genomic_DNA"/>
</dbReference>
<keyword evidence="10 12" id="KW-0472">Membrane</keyword>
<protein>
    <submittedName>
        <fullName evidence="14">AER405Cp</fullName>
    </submittedName>
</protein>
<keyword evidence="4" id="KW-0813">Transport</keyword>
<feature type="transmembrane region" description="Helical" evidence="12">
    <location>
        <begin position="150"/>
        <end position="169"/>
    </location>
</feature>
<feature type="region of interest" description="Disordered" evidence="11">
    <location>
        <begin position="1"/>
        <end position="22"/>
    </location>
</feature>
<evidence type="ECO:0000256" key="6">
    <source>
        <dbReference type="ARBA" id="ARBA00022692"/>
    </source>
</evidence>
<dbReference type="InterPro" id="IPR004840">
    <property type="entry name" value="Amino_acid_permease_CS"/>
</dbReference>
<feature type="domain" description="Amino acid permease/ SLC12A" evidence="13">
    <location>
        <begin position="83"/>
        <end position="537"/>
    </location>
</feature>
<dbReference type="PANTHER" id="PTHR43341:SF10">
    <property type="entry name" value="S-ADENOSYLMETHIONINE PERMEASE SAM3-RELATED"/>
    <property type="match status" value="1"/>
</dbReference>
<dbReference type="OMA" id="VAIMFTN"/>
<dbReference type="GO" id="GO:1901682">
    <property type="term" value="F:sulfur compound transmembrane transporter activity"/>
    <property type="evidence" value="ECO:0007669"/>
    <property type="project" value="UniProtKB-ARBA"/>
</dbReference>
<dbReference type="InterPro" id="IPR004841">
    <property type="entry name" value="AA-permease/SLC12A_dom"/>
</dbReference>
<feature type="transmembrane region" description="Helical" evidence="12">
    <location>
        <begin position="431"/>
        <end position="452"/>
    </location>
</feature>
<comment type="similarity">
    <text evidence="3">Belongs to the amino acid-polyamine-organocation (APC) superfamily. YAT (TC 2.A.3.10) family.</text>
</comment>
<feature type="transmembrane region" description="Helical" evidence="12">
    <location>
        <begin position="507"/>
        <end position="525"/>
    </location>
</feature>
<dbReference type="AlphaFoldDB" id="Q755W3"/>
<feature type="transmembrane region" description="Helical" evidence="12">
    <location>
        <begin position="189"/>
        <end position="210"/>
    </location>
</feature>
<keyword evidence="9 12" id="KW-1133">Transmembrane helix</keyword>
<dbReference type="GO" id="GO:0003333">
    <property type="term" value="P:amino acid transmembrane transport"/>
    <property type="evidence" value="ECO:0000318"/>
    <property type="project" value="GO_Central"/>
</dbReference>
<evidence type="ECO:0000256" key="1">
    <source>
        <dbReference type="ARBA" id="ARBA00004141"/>
    </source>
</evidence>
<evidence type="ECO:0000256" key="3">
    <source>
        <dbReference type="ARBA" id="ARBA00006983"/>
    </source>
</evidence>
<feature type="transmembrane region" description="Helical" evidence="12">
    <location>
        <begin position="308"/>
        <end position="328"/>
    </location>
</feature>
<reference evidence="14 15" key="1">
    <citation type="journal article" date="2004" name="Science">
        <title>The Ashbya gossypii genome as a tool for mapping the ancient Saccharomyces cerevisiae genome.</title>
        <authorList>
            <person name="Dietrich F.S."/>
            <person name="Voegeli S."/>
            <person name="Brachat S."/>
            <person name="Lerch A."/>
            <person name="Gates K."/>
            <person name="Steiner S."/>
            <person name="Mohr C."/>
            <person name="Pohlmann R."/>
            <person name="Luedi P."/>
            <person name="Choi S."/>
            <person name="Wing R.A."/>
            <person name="Flavier A."/>
            <person name="Gaffney T.D."/>
            <person name="Philippsen P."/>
        </authorList>
    </citation>
    <scope>NUCLEOTIDE SEQUENCE [LARGE SCALE GENOMIC DNA]</scope>
    <source>
        <strain evidence="15">ATCC 10895 / CBS 109.51 / FGSC 9923 / NRRL Y-1056</strain>
    </source>
</reference>
<evidence type="ECO:0000256" key="10">
    <source>
        <dbReference type="ARBA" id="ARBA00023136"/>
    </source>
</evidence>
<keyword evidence="15" id="KW-1185">Reference proteome</keyword>
<evidence type="ECO:0000256" key="5">
    <source>
        <dbReference type="ARBA" id="ARBA00022553"/>
    </source>
</evidence>
<feature type="transmembrane region" description="Helical" evidence="12">
    <location>
        <begin position="111"/>
        <end position="130"/>
    </location>
</feature>
<dbReference type="eggNOG" id="KOG1286">
    <property type="taxonomic scope" value="Eukaryota"/>
</dbReference>
<dbReference type="InParanoid" id="Q755W3"/>
<evidence type="ECO:0000313" key="15">
    <source>
        <dbReference type="Proteomes" id="UP000000591"/>
    </source>
</evidence>
<dbReference type="OrthoDB" id="3900342at2759"/>
<dbReference type="Proteomes" id="UP000000591">
    <property type="component" value="Chromosome V"/>
</dbReference>
<comment type="subcellular location">
    <subcellularLocation>
        <location evidence="2">Endoplasmic reticulum</location>
    </subcellularLocation>
    <subcellularLocation>
        <location evidence="1">Membrane</location>
        <topology evidence="1">Multi-pass membrane protein</topology>
    </subcellularLocation>
</comment>
<dbReference type="GO" id="GO:0005783">
    <property type="term" value="C:endoplasmic reticulum"/>
    <property type="evidence" value="ECO:0007669"/>
    <property type="project" value="UniProtKB-SubCell"/>
</dbReference>
<dbReference type="InterPro" id="IPR050524">
    <property type="entry name" value="APC_YAT"/>
</dbReference>
<evidence type="ECO:0000313" key="14">
    <source>
        <dbReference type="EMBL" id="AAS53084.2"/>
    </source>
</evidence>
<evidence type="ECO:0000256" key="2">
    <source>
        <dbReference type="ARBA" id="ARBA00004240"/>
    </source>
</evidence>
<evidence type="ECO:0000256" key="8">
    <source>
        <dbReference type="ARBA" id="ARBA00022970"/>
    </source>
</evidence>
<feature type="transmembrane region" description="Helical" evidence="12">
    <location>
        <begin position="222"/>
        <end position="244"/>
    </location>
</feature>
<proteinExistence type="inferred from homology"/>
<evidence type="ECO:0000256" key="4">
    <source>
        <dbReference type="ARBA" id="ARBA00022448"/>
    </source>
</evidence>
<evidence type="ECO:0000256" key="12">
    <source>
        <dbReference type="SAM" id="Phobius"/>
    </source>
</evidence>
<evidence type="ECO:0000256" key="9">
    <source>
        <dbReference type="ARBA" id="ARBA00022989"/>
    </source>
</evidence>
<sequence>MANLKEMESAKETGSLSSTSLHKQGYAQATSSKGGAFKRALASFKRHEPVLPDDVDLSVLTEYERSNYLLAHQPYQKALSQRHLTMISIGGTLGTGLFIGIGQSLQSGPGTLLIGFLIVGVSIFCVIQSAAELSCQYPVSGSFSSHVSRFIEPSLGFTVSCAYALSWLISFPNELVGLAMTIGYWNEDIPPAVWVLIGYLLVIGLNLFAVRGFAESEFWLSIIKVLAIIIFLIIGIVIICGGGPNNKEGYLGGKYWHDPGAFRPPFFSSLCQTFVSAAFTFGGAELVLLTANESRKIESISRAAKGTFWRIAIFYISTVIVIGCLVPYTSPALDGESIRASPFVIALSNTGSFGTNVSHFMNAVIVAAVLSVCNSCVYAASRVIQSLGACGQLPEIFGYIDKKGRPLVGIGVCAVFGLLAFLVETTKVKDVFNWLFALCSIAAFFVWFCICVSQLRYRRALKVQGFPTEEIAYQSMLGKWSGVIGTLLNFLLICGEIYVSVKDGDVETFFQNCMSIPLLIIFYFCHRLYRRDWKTWLIPARDLDLNTGRKPEDLEMMKHELIVSRARIASSPWYYRAYRFWC</sequence>
<dbReference type="GO" id="GO:0072348">
    <property type="term" value="P:sulfur compound transport"/>
    <property type="evidence" value="ECO:0007669"/>
    <property type="project" value="UniProtKB-ARBA"/>
</dbReference>